<sequence>MKIGCLFGAALIAWTTRVDAFRAAYRLLSNLEPTAGAYQRDMWGHPIKVANPGYQWAIPAGQTVNDPVFGSLPSAPGVPVAGTTGTNLLYGQTTTLSGQSLSPAPPGPTMPPPAGELPVVVGMAQGAAAATSAQLYAARQPAPAAAATGNVPIVSAAAVPAAAVSIPSLGGTLANKVLEFLTASSSVPNRPFTYPLMNTNIPLTIKQVLKEQARKAAWQELEPPADLTCPRNYAKKCPAGWEEISDTECRAPVDYSGPCPHILAFEAKTPQDKSQISLECKMRWPCMDAVCDARGGRNYSLECPEGWSYNGKCIAPADYKGHCEAEQDLSGLPAADKERIAVACQVEWPCQQVDCGKELEDRVLQLTINIIRDYTHTCPNGWFYDAEAHMCRPPSGFASACSDTRDLQRLTPQARQAFAAECNVRWPCVEQTTVASCKRAYSTAPCPSGWMNLMDSGACRAPESFASSTQCPSLTHFDFMSEHDKQEFERRCRVTWPCEGQATRNCSGCPIGWQRIPRKPGWCEPGPLYTGPCKRPQEWGSLSDDQKQTLLKLCNIDCYPIDTINGAFTLTDGFDATRLLTGTAASDAHTLT</sequence>
<feature type="domain" description="CPW-WPC" evidence="2">
    <location>
        <begin position="506"/>
        <end position="560"/>
    </location>
</feature>
<dbReference type="EMBL" id="AHZU02001569">
    <property type="protein sequence ID" value="KFG31031.1"/>
    <property type="molecule type" value="Genomic_DNA"/>
</dbReference>
<gene>
    <name evidence="3" type="ORF">TGDOM2_318500</name>
</gene>
<feature type="chain" id="PRO_5001808244" evidence="1">
    <location>
        <begin position="21"/>
        <end position="592"/>
    </location>
</feature>
<keyword evidence="1" id="KW-0732">Signal</keyword>
<dbReference type="NCBIfam" id="TIGR01492">
    <property type="entry name" value="CPW_WPC"/>
    <property type="match status" value="4"/>
</dbReference>
<dbReference type="SMART" id="SM01099">
    <property type="entry name" value="CPW_WPC"/>
    <property type="match status" value="5"/>
</dbReference>
<dbReference type="InterPro" id="IPR006387">
    <property type="entry name" value="CPW_WPC_dom"/>
</dbReference>
<dbReference type="Pfam" id="PF09717">
    <property type="entry name" value="CPW_WPC"/>
    <property type="match status" value="5"/>
</dbReference>
<organism evidence="3 4">
    <name type="scientific">Toxoplasma gondii GAB2-2007-GAL-DOM2</name>
    <dbReference type="NCBI Taxonomy" id="1130820"/>
    <lineage>
        <taxon>Eukaryota</taxon>
        <taxon>Sar</taxon>
        <taxon>Alveolata</taxon>
        <taxon>Apicomplexa</taxon>
        <taxon>Conoidasida</taxon>
        <taxon>Coccidia</taxon>
        <taxon>Eucoccidiorida</taxon>
        <taxon>Eimeriorina</taxon>
        <taxon>Sarcocystidae</taxon>
        <taxon>Toxoplasma</taxon>
    </lineage>
</organism>
<dbReference type="OrthoDB" id="382272at2759"/>
<protein>
    <submittedName>
        <fullName evidence="3">Cpw-wpc domain-containing protein</fullName>
    </submittedName>
</protein>
<evidence type="ECO:0000256" key="1">
    <source>
        <dbReference type="SAM" id="SignalP"/>
    </source>
</evidence>
<feature type="domain" description="CPW-WPC" evidence="2">
    <location>
        <begin position="229"/>
        <end position="288"/>
    </location>
</feature>
<feature type="domain" description="CPW-WPC" evidence="2">
    <location>
        <begin position="371"/>
        <end position="430"/>
    </location>
</feature>
<dbReference type="VEuPathDB" id="ToxoDB:TGDOM2_318500"/>
<evidence type="ECO:0000313" key="4">
    <source>
        <dbReference type="Proteomes" id="UP000028837"/>
    </source>
</evidence>
<feature type="signal peptide" evidence="1">
    <location>
        <begin position="1"/>
        <end position="20"/>
    </location>
</feature>
<evidence type="ECO:0000259" key="2">
    <source>
        <dbReference type="SMART" id="SM01099"/>
    </source>
</evidence>
<feature type="domain" description="CPW-WPC" evidence="2">
    <location>
        <begin position="437"/>
        <end position="500"/>
    </location>
</feature>
<proteinExistence type="predicted"/>
<dbReference type="AlphaFoldDB" id="A0A086JFW3"/>
<evidence type="ECO:0000313" key="3">
    <source>
        <dbReference type="EMBL" id="KFG31031.1"/>
    </source>
</evidence>
<reference evidence="3 4" key="1">
    <citation type="submission" date="2014-02" db="EMBL/GenBank/DDBJ databases">
        <authorList>
            <person name="Sibley D."/>
            <person name="Venepally P."/>
            <person name="Karamycheva S."/>
            <person name="Hadjithomas M."/>
            <person name="Khan A."/>
            <person name="Brunk B."/>
            <person name="Roos D."/>
            <person name="Caler E."/>
            <person name="Lorenzi H."/>
        </authorList>
    </citation>
    <scope>NUCLEOTIDE SEQUENCE [LARGE SCALE GENOMIC DNA]</scope>
    <source>
        <strain evidence="3 4">GAB2-2007-GAL-DOM2</strain>
    </source>
</reference>
<name>A0A086JFW3_TOXGO</name>
<dbReference type="Proteomes" id="UP000028837">
    <property type="component" value="Unassembled WGS sequence"/>
</dbReference>
<accession>A0A086JFW3</accession>
<comment type="caution">
    <text evidence="3">The sequence shown here is derived from an EMBL/GenBank/DDBJ whole genome shotgun (WGS) entry which is preliminary data.</text>
</comment>
<feature type="domain" description="CPW-WPC" evidence="2">
    <location>
        <begin position="291"/>
        <end position="352"/>
    </location>
</feature>